<sequence>MKNLFFLVLVLILIDVTIVSSNSESINEKIFKNELNEQKDPTWERIITQVYGRGISKSKTLLKYKGPILFKLSGAVDKDSLAFDKTLQYFKGLLPHLEIDYFSSYIKRNEIDKDSIVNGYSINFLKPYIIKFKITQIDKKGPFTIETMLGVDDNETFNTFQSQTYPFKLAGYLNSKTNFSFLELINVEERAQIFKNVIFKILSANSFHISDDYINQNVSLSDELVMQKFYSPNFEQDLKAYMKVVYGWRYANHFLDKDNYLKKVWLIICGIGLLFFILLFSVFHYKKFKYEYLNYFLPILLIMICFACLSRVYKYFTSFSLFVKWMDYISDDILSSIIFSSLGALLLWFFEKRIIKKSWGFSVSLGFKILLTFIIFYWPYLLIIIDDSSLSTLSYHWSGFLLYGFLSIGRGILIYLNHYSQSLVNEKDVEINNLKTLHAQAETKLLQSQINPHFLYNSLNSIASLAPIDASKTQKMAHSLSELFKYSINRQGKKMSTVKDEIDMVTSYLDIEKIRFGERLQFRIQVDESLLNHEIPLFLIQPLVENAVKHGISKNEEEGKINLKIEKKDSKLLISVSDNGPNFPEGLVSGHGLQTVYDLLKLSYGNKASLNWINTPKKVITITLPEIV</sequence>
<keyword evidence="1" id="KW-0472">Membrane</keyword>
<dbReference type="InterPro" id="IPR036890">
    <property type="entry name" value="HATPase_C_sf"/>
</dbReference>
<dbReference type="PANTHER" id="PTHR34220:SF7">
    <property type="entry name" value="SENSOR HISTIDINE KINASE YPDA"/>
    <property type="match status" value="1"/>
</dbReference>
<dbReference type="Gene3D" id="3.30.565.10">
    <property type="entry name" value="Histidine kinase-like ATPase, C-terminal domain"/>
    <property type="match status" value="1"/>
</dbReference>
<feature type="transmembrane region" description="Helical" evidence="1">
    <location>
        <begin position="264"/>
        <end position="285"/>
    </location>
</feature>
<protein>
    <submittedName>
        <fullName evidence="4">Uncharacterized protein</fullName>
    </submittedName>
</protein>
<dbReference type="GO" id="GO:0016020">
    <property type="term" value="C:membrane"/>
    <property type="evidence" value="ECO:0007669"/>
    <property type="project" value="InterPro"/>
</dbReference>
<feature type="domain" description="Histidine kinase/HSP90-like ATPase" evidence="2">
    <location>
        <begin position="539"/>
        <end position="625"/>
    </location>
</feature>
<feature type="transmembrane region" description="Helical" evidence="1">
    <location>
        <begin position="362"/>
        <end position="385"/>
    </location>
</feature>
<dbReference type="Pfam" id="PF06580">
    <property type="entry name" value="His_kinase"/>
    <property type="match status" value="1"/>
</dbReference>
<dbReference type="PANTHER" id="PTHR34220">
    <property type="entry name" value="SENSOR HISTIDINE KINASE YPDA"/>
    <property type="match status" value="1"/>
</dbReference>
<dbReference type="GO" id="GO:0000155">
    <property type="term" value="F:phosphorelay sensor kinase activity"/>
    <property type="evidence" value="ECO:0007669"/>
    <property type="project" value="InterPro"/>
</dbReference>
<proteinExistence type="predicted"/>
<reference evidence="4 5" key="1">
    <citation type="submission" date="2019-07" db="EMBL/GenBank/DDBJ databases">
        <title>Seonamhaeicola sp. W255 draft genome.</title>
        <authorList>
            <person name="Zhang X.-Y."/>
            <person name="Zhang R."/>
            <person name="Zhong Y.-L."/>
            <person name="Du Z.-J."/>
        </authorList>
    </citation>
    <scope>NUCLEOTIDE SEQUENCE [LARGE SCALE GENOMIC DNA]</scope>
    <source>
        <strain evidence="4 5">W255</strain>
    </source>
</reference>
<organism evidence="4 5">
    <name type="scientific">Seonamhaeicola sediminis</name>
    <dbReference type="NCBI Taxonomy" id="2528206"/>
    <lineage>
        <taxon>Bacteria</taxon>
        <taxon>Pseudomonadati</taxon>
        <taxon>Bacteroidota</taxon>
        <taxon>Flavobacteriia</taxon>
        <taxon>Flavobacteriales</taxon>
        <taxon>Flavobacteriaceae</taxon>
    </lineage>
</organism>
<dbReference type="RefSeq" id="WP_133357360.1">
    <property type="nucleotide sequence ID" value="NZ_SMZJ02000011.1"/>
</dbReference>
<evidence type="ECO:0000313" key="4">
    <source>
        <dbReference type="EMBL" id="TWO31522.1"/>
    </source>
</evidence>
<dbReference type="Proteomes" id="UP000295814">
    <property type="component" value="Unassembled WGS sequence"/>
</dbReference>
<feature type="transmembrane region" description="Helical" evidence="1">
    <location>
        <begin position="397"/>
        <end position="416"/>
    </location>
</feature>
<dbReference type="Pfam" id="PF02518">
    <property type="entry name" value="HATPase_c"/>
    <property type="match status" value="1"/>
</dbReference>
<keyword evidence="5" id="KW-1185">Reference proteome</keyword>
<feature type="domain" description="Signal transduction histidine kinase internal region" evidence="3">
    <location>
        <begin position="441"/>
        <end position="520"/>
    </location>
</feature>
<keyword evidence="1" id="KW-0812">Transmembrane</keyword>
<feature type="transmembrane region" description="Helical" evidence="1">
    <location>
        <begin position="333"/>
        <end position="350"/>
    </location>
</feature>
<dbReference type="AlphaFoldDB" id="A0A562YB58"/>
<keyword evidence="1" id="KW-1133">Transmembrane helix</keyword>
<dbReference type="InterPro" id="IPR050640">
    <property type="entry name" value="Bact_2-comp_sensor_kinase"/>
</dbReference>
<dbReference type="EMBL" id="SMZJ02000011">
    <property type="protein sequence ID" value="TWO31522.1"/>
    <property type="molecule type" value="Genomic_DNA"/>
</dbReference>
<dbReference type="InterPro" id="IPR003594">
    <property type="entry name" value="HATPase_dom"/>
</dbReference>
<dbReference type="OrthoDB" id="6190788at2"/>
<evidence type="ECO:0000259" key="3">
    <source>
        <dbReference type="Pfam" id="PF06580"/>
    </source>
</evidence>
<dbReference type="SUPFAM" id="SSF55874">
    <property type="entry name" value="ATPase domain of HSP90 chaperone/DNA topoisomerase II/histidine kinase"/>
    <property type="match status" value="1"/>
</dbReference>
<comment type="caution">
    <text evidence="4">The sequence shown here is derived from an EMBL/GenBank/DDBJ whole genome shotgun (WGS) entry which is preliminary data.</text>
</comment>
<dbReference type="InterPro" id="IPR010559">
    <property type="entry name" value="Sig_transdc_His_kin_internal"/>
</dbReference>
<feature type="transmembrane region" description="Helical" evidence="1">
    <location>
        <begin position="292"/>
        <end position="313"/>
    </location>
</feature>
<gene>
    <name evidence="4" type="ORF">E1J38_013450</name>
</gene>
<name>A0A562YB58_9FLAO</name>
<evidence type="ECO:0000313" key="5">
    <source>
        <dbReference type="Proteomes" id="UP000295814"/>
    </source>
</evidence>
<evidence type="ECO:0000259" key="2">
    <source>
        <dbReference type="Pfam" id="PF02518"/>
    </source>
</evidence>
<evidence type="ECO:0000256" key="1">
    <source>
        <dbReference type="SAM" id="Phobius"/>
    </source>
</evidence>
<accession>A0A562YB58</accession>